<organism evidence="2 3">
    <name type="scientific">Pseudonocardia yunnanensis</name>
    <dbReference type="NCBI Taxonomy" id="58107"/>
    <lineage>
        <taxon>Bacteria</taxon>
        <taxon>Bacillati</taxon>
        <taxon>Actinomycetota</taxon>
        <taxon>Actinomycetes</taxon>
        <taxon>Pseudonocardiales</taxon>
        <taxon>Pseudonocardiaceae</taxon>
        <taxon>Pseudonocardia</taxon>
    </lineage>
</organism>
<accession>A0ABW4F5D0</accession>
<gene>
    <name evidence="2" type="ORF">ACFSJD_28630</name>
</gene>
<dbReference type="RefSeq" id="WP_344722423.1">
    <property type="nucleotide sequence ID" value="NZ_BAAAUS010000012.1"/>
</dbReference>
<dbReference type="Proteomes" id="UP001597114">
    <property type="component" value="Unassembled WGS sequence"/>
</dbReference>
<evidence type="ECO:0000313" key="2">
    <source>
        <dbReference type="EMBL" id="MFD1521495.1"/>
    </source>
</evidence>
<comment type="caution">
    <text evidence="2">The sequence shown here is derived from an EMBL/GenBank/DDBJ whole genome shotgun (WGS) entry which is preliminary data.</text>
</comment>
<protein>
    <submittedName>
        <fullName evidence="2">Uncharacterized protein</fullName>
    </submittedName>
</protein>
<proteinExistence type="predicted"/>
<evidence type="ECO:0000256" key="1">
    <source>
        <dbReference type="SAM" id="MobiDB-lite"/>
    </source>
</evidence>
<reference evidence="3" key="1">
    <citation type="journal article" date="2019" name="Int. J. Syst. Evol. Microbiol.">
        <title>The Global Catalogue of Microorganisms (GCM) 10K type strain sequencing project: providing services to taxonomists for standard genome sequencing and annotation.</title>
        <authorList>
            <consortium name="The Broad Institute Genomics Platform"/>
            <consortium name="The Broad Institute Genome Sequencing Center for Infectious Disease"/>
            <person name="Wu L."/>
            <person name="Ma J."/>
        </authorList>
    </citation>
    <scope>NUCLEOTIDE SEQUENCE [LARGE SCALE GENOMIC DNA]</scope>
    <source>
        <strain evidence="3">CCM 7043</strain>
    </source>
</reference>
<dbReference type="EMBL" id="JBHUCO010000036">
    <property type="protein sequence ID" value="MFD1521495.1"/>
    <property type="molecule type" value="Genomic_DNA"/>
</dbReference>
<evidence type="ECO:0000313" key="3">
    <source>
        <dbReference type="Proteomes" id="UP001597114"/>
    </source>
</evidence>
<feature type="region of interest" description="Disordered" evidence="1">
    <location>
        <begin position="27"/>
        <end position="47"/>
    </location>
</feature>
<sequence>MIACALIARHATSTLMLVDRKTLTSNTRRAGLPRARASAPPSTSRVDFPASCSGPAWLPFGVSAGGHGLDHREVLNLDQRWYTAGAEMPVAVLPPERSVEELDHALEMLRPS</sequence>
<name>A0ABW4F5D0_9PSEU</name>
<keyword evidence="3" id="KW-1185">Reference proteome</keyword>